<dbReference type="EMBL" id="CP017080">
    <property type="protein sequence ID" value="AOH55862.1"/>
    <property type="molecule type" value="Genomic_DNA"/>
</dbReference>
<dbReference type="STRING" id="264697.ABE28_015985"/>
<proteinExistence type="predicted"/>
<dbReference type="Pfam" id="PF00132">
    <property type="entry name" value="Hexapep"/>
    <property type="match status" value="1"/>
</dbReference>
<keyword evidence="2" id="KW-0677">Repeat</keyword>
<accession>A0A1B3XRS2</accession>
<dbReference type="RefSeq" id="WP_064464423.1">
    <property type="nucleotide sequence ID" value="NZ_CP017080.1"/>
</dbReference>
<dbReference type="InterPro" id="IPR050179">
    <property type="entry name" value="Trans_hexapeptide_repeat"/>
</dbReference>
<protein>
    <recommendedName>
        <fullName evidence="5">Acetyltransferase</fullName>
    </recommendedName>
</protein>
<dbReference type="Proteomes" id="UP000077926">
    <property type="component" value="Chromosome"/>
</dbReference>
<name>A0A1B3XRS2_9BACI</name>
<evidence type="ECO:0008006" key="5">
    <source>
        <dbReference type="Google" id="ProtNLM"/>
    </source>
</evidence>
<dbReference type="InterPro" id="IPR001451">
    <property type="entry name" value="Hexapep"/>
</dbReference>
<dbReference type="Gene3D" id="2.160.10.10">
    <property type="entry name" value="Hexapeptide repeat proteins"/>
    <property type="match status" value="1"/>
</dbReference>
<keyword evidence="4" id="KW-1185">Reference proteome</keyword>
<keyword evidence="1" id="KW-0808">Transferase</keyword>
<dbReference type="SUPFAM" id="SSF51161">
    <property type="entry name" value="Trimeric LpxA-like enzymes"/>
    <property type="match status" value="1"/>
</dbReference>
<dbReference type="GO" id="GO:0016740">
    <property type="term" value="F:transferase activity"/>
    <property type="evidence" value="ECO:0007669"/>
    <property type="project" value="UniProtKB-KW"/>
</dbReference>
<dbReference type="AlphaFoldDB" id="A0A1B3XRS2"/>
<dbReference type="PANTHER" id="PTHR43300">
    <property type="entry name" value="ACETYLTRANSFERASE"/>
    <property type="match status" value="1"/>
</dbReference>
<dbReference type="KEGG" id="bmur:ABE28_015985"/>
<evidence type="ECO:0000313" key="3">
    <source>
        <dbReference type="EMBL" id="AOH55862.1"/>
    </source>
</evidence>
<dbReference type="CDD" id="cd03349">
    <property type="entry name" value="LbH_XAT"/>
    <property type="match status" value="1"/>
</dbReference>
<reference evidence="3 4" key="1">
    <citation type="submission" date="2016-08" db="EMBL/GenBank/DDBJ databases">
        <title>Complete genome sequence of Bacillus muralis G25-68, a strain with toxicity to nematodes.</title>
        <authorList>
            <person name="Zheng Z."/>
        </authorList>
    </citation>
    <scope>NUCLEOTIDE SEQUENCE [LARGE SCALE GENOMIC DNA]</scope>
    <source>
        <strain evidence="3 4">G25-68</strain>
    </source>
</reference>
<dbReference type="InterPro" id="IPR018357">
    <property type="entry name" value="Hexapep_transf_CS"/>
</dbReference>
<evidence type="ECO:0000256" key="2">
    <source>
        <dbReference type="ARBA" id="ARBA00022737"/>
    </source>
</evidence>
<dbReference type="PROSITE" id="PS00101">
    <property type="entry name" value="HEXAPEP_TRANSFERASES"/>
    <property type="match status" value="1"/>
</dbReference>
<dbReference type="InterPro" id="IPR011004">
    <property type="entry name" value="Trimer_LpxA-like_sf"/>
</dbReference>
<evidence type="ECO:0000256" key="1">
    <source>
        <dbReference type="ARBA" id="ARBA00022679"/>
    </source>
</evidence>
<organism evidence="3 4">
    <name type="scientific">Peribacillus muralis</name>
    <dbReference type="NCBI Taxonomy" id="264697"/>
    <lineage>
        <taxon>Bacteria</taxon>
        <taxon>Bacillati</taxon>
        <taxon>Bacillota</taxon>
        <taxon>Bacilli</taxon>
        <taxon>Bacillales</taxon>
        <taxon>Bacillaceae</taxon>
        <taxon>Peribacillus</taxon>
    </lineage>
</organism>
<evidence type="ECO:0000313" key="4">
    <source>
        <dbReference type="Proteomes" id="UP000077926"/>
    </source>
</evidence>
<sequence length="232" mass="26022">MKSTAKRVIKFFLSRYLSIKTKSIIKERCDVNFNTVLEGRNVIHNNVSFSNSKLGYGTYIGKDSKLTNSLIGRYCSIAENVKLITGGHPTNTFVSTHPAFFSTLKQSGFSYVTDTKFNEFKYSDINDMYAVTIGNDVWIGADVKIIGGVNIGDGAIIATGAVVANDLEPYNIYGGVPARRIGTRFTEEEKAFLLSFKWWERETEWISENAFLFSDIKKFMALHSLEYGDGHT</sequence>
<dbReference type="PANTHER" id="PTHR43300:SF11">
    <property type="entry name" value="ACETYLTRANSFERASE RV3034C-RELATED"/>
    <property type="match status" value="1"/>
</dbReference>
<gene>
    <name evidence="3" type="ORF">ABE28_015985</name>
</gene>
<dbReference type="OrthoDB" id="9801697at2"/>